<proteinExistence type="predicted"/>
<accession>A0A4Y2AUR6</accession>
<evidence type="ECO:0000313" key="3">
    <source>
        <dbReference type="Proteomes" id="UP000499080"/>
    </source>
</evidence>
<name>A0A4Y2AUR6_ARAVE</name>
<protein>
    <submittedName>
        <fullName evidence="2">Uncharacterized protein</fullName>
    </submittedName>
</protein>
<sequence length="93" mass="10283">MYLIFFESAVFFVPVTLIWFVMSQIAILVCSKVAALFLCKSANLQQGWHGKSAGLKQVYANELVTTGQTIAKTEYEDSLGLEPATSRFLNLSS</sequence>
<reference evidence="2 3" key="1">
    <citation type="journal article" date="2019" name="Sci. Rep.">
        <title>Orb-weaving spider Araneus ventricosus genome elucidates the spidroin gene catalogue.</title>
        <authorList>
            <person name="Kono N."/>
            <person name="Nakamura H."/>
            <person name="Ohtoshi R."/>
            <person name="Moran D.A.P."/>
            <person name="Shinohara A."/>
            <person name="Yoshida Y."/>
            <person name="Fujiwara M."/>
            <person name="Mori M."/>
            <person name="Tomita M."/>
            <person name="Arakawa K."/>
        </authorList>
    </citation>
    <scope>NUCLEOTIDE SEQUENCE [LARGE SCALE GENOMIC DNA]</scope>
</reference>
<dbReference type="AlphaFoldDB" id="A0A4Y2AUR6"/>
<keyword evidence="1" id="KW-1133">Transmembrane helix</keyword>
<evidence type="ECO:0000313" key="2">
    <source>
        <dbReference type="EMBL" id="GBL83580.1"/>
    </source>
</evidence>
<dbReference type="EMBL" id="BGPR01000033">
    <property type="protein sequence ID" value="GBL83580.1"/>
    <property type="molecule type" value="Genomic_DNA"/>
</dbReference>
<keyword evidence="1" id="KW-0472">Membrane</keyword>
<organism evidence="2 3">
    <name type="scientific">Araneus ventricosus</name>
    <name type="common">Orbweaver spider</name>
    <name type="synonym">Epeira ventricosa</name>
    <dbReference type="NCBI Taxonomy" id="182803"/>
    <lineage>
        <taxon>Eukaryota</taxon>
        <taxon>Metazoa</taxon>
        <taxon>Ecdysozoa</taxon>
        <taxon>Arthropoda</taxon>
        <taxon>Chelicerata</taxon>
        <taxon>Arachnida</taxon>
        <taxon>Araneae</taxon>
        <taxon>Araneomorphae</taxon>
        <taxon>Entelegynae</taxon>
        <taxon>Araneoidea</taxon>
        <taxon>Araneidae</taxon>
        <taxon>Araneus</taxon>
    </lineage>
</organism>
<keyword evidence="3" id="KW-1185">Reference proteome</keyword>
<keyword evidence="1" id="KW-0812">Transmembrane</keyword>
<gene>
    <name evidence="2" type="ORF">AVEN_196411_1</name>
</gene>
<dbReference type="Proteomes" id="UP000499080">
    <property type="component" value="Unassembled WGS sequence"/>
</dbReference>
<feature type="transmembrane region" description="Helical" evidence="1">
    <location>
        <begin position="12"/>
        <end position="39"/>
    </location>
</feature>
<comment type="caution">
    <text evidence="2">The sequence shown here is derived from an EMBL/GenBank/DDBJ whole genome shotgun (WGS) entry which is preliminary data.</text>
</comment>
<evidence type="ECO:0000256" key="1">
    <source>
        <dbReference type="SAM" id="Phobius"/>
    </source>
</evidence>